<name>A0ABV9I0E4_9FLAO</name>
<dbReference type="EMBL" id="JBHSFV010000008">
    <property type="protein sequence ID" value="MFC4634969.1"/>
    <property type="molecule type" value="Genomic_DNA"/>
</dbReference>
<dbReference type="RefSeq" id="WP_379979737.1">
    <property type="nucleotide sequence ID" value="NZ_JBHSFV010000008.1"/>
</dbReference>
<gene>
    <name evidence="2" type="ORF">ACFO3O_13695</name>
</gene>
<evidence type="ECO:0000313" key="3">
    <source>
        <dbReference type="Proteomes" id="UP001596043"/>
    </source>
</evidence>
<accession>A0ABV9I0E4</accession>
<feature type="region of interest" description="Disordered" evidence="1">
    <location>
        <begin position="30"/>
        <end position="51"/>
    </location>
</feature>
<sequence length="51" mass="5683">MKTNKLTILSLEKQTITRLHSLTITAGNVPLDPENDMGYTGENRSCHSSYC</sequence>
<organism evidence="2 3">
    <name type="scientific">Dokdonia ponticola</name>
    <dbReference type="NCBI Taxonomy" id="2041041"/>
    <lineage>
        <taxon>Bacteria</taxon>
        <taxon>Pseudomonadati</taxon>
        <taxon>Bacteroidota</taxon>
        <taxon>Flavobacteriia</taxon>
        <taxon>Flavobacteriales</taxon>
        <taxon>Flavobacteriaceae</taxon>
        <taxon>Dokdonia</taxon>
    </lineage>
</organism>
<protein>
    <submittedName>
        <fullName evidence="2">Uncharacterized protein</fullName>
    </submittedName>
</protein>
<reference evidence="3" key="1">
    <citation type="journal article" date="2019" name="Int. J. Syst. Evol. Microbiol.">
        <title>The Global Catalogue of Microorganisms (GCM) 10K type strain sequencing project: providing services to taxonomists for standard genome sequencing and annotation.</title>
        <authorList>
            <consortium name="The Broad Institute Genomics Platform"/>
            <consortium name="The Broad Institute Genome Sequencing Center for Infectious Disease"/>
            <person name="Wu L."/>
            <person name="Ma J."/>
        </authorList>
    </citation>
    <scope>NUCLEOTIDE SEQUENCE [LARGE SCALE GENOMIC DNA]</scope>
    <source>
        <strain evidence="3">YJ-61-S</strain>
    </source>
</reference>
<comment type="caution">
    <text evidence="2">The sequence shown here is derived from an EMBL/GenBank/DDBJ whole genome shotgun (WGS) entry which is preliminary data.</text>
</comment>
<keyword evidence="3" id="KW-1185">Reference proteome</keyword>
<dbReference type="Proteomes" id="UP001596043">
    <property type="component" value="Unassembled WGS sequence"/>
</dbReference>
<evidence type="ECO:0000256" key="1">
    <source>
        <dbReference type="SAM" id="MobiDB-lite"/>
    </source>
</evidence>
<proteinExistence type="predicted"/>
<evidence type="ECO:0000313" key="2">
    <source>
        <dbReference type="EMBL" id="MFC4634969.1"/>
    </source>
</evidence>
<feature type="compositionally biased region" description="Polar residues" evidence="1">
    <location>
        <begin position="42"/>
        <end position="51"/>
    </location>
</feature>